<comment type="catalytic activity">
    <reaction evidence="6 7">
        <text>cytidine(34) in tRNA(Ile2) + L-lysine + ATP = lysidine(34) in tRNA(Ile2) + AMP + diphosphate + H(+)</text>
        <dbReference type="Rhea" id="RHEA:43744"/>
        <dbReference type="Rhea" id="RHEA-COMP:10625"/>
        <dbReference type="Rhea" id="RHEA-COMP:10670"/>
        <dbReference type="ChEBI" id="CHEBI:15378"/>
        <dbReference type="ChEBI" id="CHEBI:30616"/>
        <dbReference type="ChEBI" id="CHEBI:32551"/>
        <dbReference type="ChEBI" id="CHEBI:33019"/>
        <dbReference type="ChEBI" id="CHEBI:82748"/>
        <dbReference type="ChEBI" id="CHEBI:83665"/>
        <dbReference type="ChEBI" id="CHEBI:456215"/>
        <dbReference type="EC" id="6.3.4.19"/>
    </reaction>
</comment>
<evidence type="ECO:0000256" key="1">
    <source>
        <dbReference type="ARBA" id="ARBA00022490"/>
    </source>
</evidence>
<evidence type="ECO:0000256" key="3">
    <source>
        <dbReference type="ARBA" id="ARBA00022694"/>
    </source>
</evidence>
<dbReference type="SUPFAM" id="SSF52402">
    <property type="entry name" value="Adenine nucleotide alpha hydrolases-like"/>
    <property type="match status" value="1"/>
</dbReference>
<evidence type="ECO:0000313" key="11">
    <source>
        <dbReference type="Proteomes" id="UP000034681"/>
    </source>
</evidence>
<dbReference type="EC" id="6.3.4.19" evidence="7"/>
<dbReference type="STRING" id="317619.GCA_000332315_03720"/>
<dbReference type="InterPro" id="IPR012094">
    <property type="entry name" value="tRNA_Ile_lys_synt"/>
</dbReference>
<comment type="domain">
    <text evidence="7">The N-terminal region contains the highly conserved SGGXDS motif, predicted to be a P-loop motif involved in ATP binding.</text>
</comment>
<keyword evidence="11" id="KW-1185">Reference proteome</keyword>
<dbReference type="AlphaFoldDB" id="A0A0M2PTU3"/>
<dbReference type="PANTHER" id="PTHR43033">
    <property type="entry name" value="TRNA(ILE)-LYSIDINE SYNTHASE-RELATED"/>
    <property type="match status" value="1"/>
</dbReference>
<proteinExistence type="inferred from homology"/>
<dbReference type="GO" id="GO:0005737">
    <property type="term" value="C:cytoplasm"/>
    <property type="evidence" value="ECO:0007669"/>
    <property type="project" value="UniProtKB-SubCell"/>
</dbReference>
<dbReference type="InterPro" id="IPR014729">
    <property type="entry name" value="Rossmann-like_a/b/a_fold"/>
</dbReference>
<protein>
    <recommendedName>
        <fullName evidence="7">tRNA(Ile)-lysidine synthase</fullName>
        <ecNumber evidence="7">6.3.4.19</ecNumber>
    </recommendedName>
    <alternativeName>
        <fullName evidence="7">tRNA(Ile)-2-lysyl-cytidine synthase</fullName>
    </alternativeName>
    <alternativeName>
        <fullName evidence="7">tRNA(Ile)-lysidine synthetase</fullName>
    </alternativeName>
</protein>
<dbReference type="GO" id="GO:0005524">
    <property type="term" value="F:ATP binding"/>
    <property type="evidence" value="ECO:0007669"/>
    <property type="project" value="UniProtKB-UniRule"/>
</dbReference>
<dbReference type="HAMAP" id="MF_01161">
    <property type="entry name" value="tRNA_Ile_lys_synt"/>
    <property type="match status" value="1"/>
</dbReference>
<accession>A0A0M2PTU3</accession>
<dbReference type="NCBIfam" id="TIGR02432">
    <property type="entry name" value="lysidine_TilS_N"/>
    <property type="match status" value="1"/>
</dbReference>
<comment type="similarity">
    <text evidence="7">Belongs to the tRNA(Ile)-lysidine synthase family.</text>
</comment>
<evidence type="ECO:0000313" key="10">
    <source>
        <dbReference type="EMBL" id="KKI98093.1"/>
    </source>
</evidence>
<dbReference type="Proteomes" id="UP000034681">
    <property type="component" value="Unassembled WGS sequence"/>
</dbReference>
<evidence type="ECO:0000256" key="7">
    <source>
        <dbReference type="HAMAP-Rule" id="MF_01161"/>
    </source>
</evidence>
<dbReference type="Pfam" id="PF01171">
    <property type="entry name" value="ATP_bind_3"/>
    <property type="match status" value="1"/>
</dbReference>
<comment type="function">
    <text evidence="7">Ligates lysine onto the cytidine present at position 34 of the AUA codon-specific tRNA(Ile) that contains the anticodon CAU, in an ATP-dependent manner. Cytidine is converted to lysidine, thus changing the amino acid specificity of the tRNA from methionine to isoleucine.</text>
</comment>
<dbReference type="SUPFAM" id="SSF82829">
    <property type="entry name" value="MesJ substrate recognition domain-like"/>
    <property type="match status" value="1"/>
</dbReference>
<dbReference type="Pfam" id="PF09179">
    <property type="entry name" value="TilS"/>
    <property type="match status" value="1"/>
</dbReference>
<dbReference type="OrthoDB" id="9807403at2"/>
<keyword evidence="2 7" id="KW-0436">Ligase</keyword>
<dbReference type="RefSeq" id="WP_017713906.1">
    <property type="nucleotide sequence ID" value="NZ_KB235941.1"/>
</dbReference>
<feature type="binding site" evidence="7">
    <location>
        <begin position="31"/>
        <end position="36"/>
    </location>
    <ligand>
        <name>ATP</name>
        <dbReference type="ChEBI" id="CHEBI:30616"/>
    </ligand>
</feature>
<name>A0A0M2PTU3_PROHO</name>
<reference evidence="10" key="1">
    <citation type="submission" date="2012-04" db="EMBL/GenBank/DDBJ databases">
        <authorList>
            <person name="Borisov I.G."/>
            <person name="Ivanikova N.V."/>
            <person name="Pinevich A.V."/>
        </authorList>
    </citation>
    <scope>NUCLEOTIDE SEQUENCE [LARGE SCALE GENOMIC DNA]</scope>
    <source>
        <strain evidence="10">CALU 1027</strain>
    </source>
</reference>
<dbReference type="eggNOG" id="COG0037">
    <property type="taxonomic scope" value="Bacteria"/>
</dbReference>
<evidence type="ECO:0000259" key="8">
    <source>
        <dbReference type="Pfam" id="PF01171"/>
    </source>
</evidence>
<dbReference type="EMBL" id="AJTX02000010">
    <property type="protein sequence ID" value="KKI98093.1"/>
    <property type="molecule type" value="Genomic_DNA"/>
</dbReference>
<dbReference type="Gene3D" id="1.20.59.20">
    <property type="match status" value="1"/>
</dbReference>
<keyword evidence="4 7" id="KW-0547">Nucleotide-binding</keyword>
<evidence type="ECO:0000259" key="9">
    <source>
        <dbReference type="Pfam" id="PF09179"/>
    </source>
</evidence>
<dbReference type="InterPro" id="IPR015262">
    <property type="entry name" value="tRNA_Ile_lys_synt_subst-bd"/>
</dbReference>
<evidence type="ECO:0000256" key="6">
    <source>
        <dbReference type="ARBA" id="ARBA00048539"/>
    </source>
</evidence>
<sequence length="330" mass="37160">MVWTPLHDRLHQTLRSRSLVGRSQRLLLAVSGGQDSLALWRLCLDLQPQWGWDLGIVHCDHRWRSDSAANAHQVQTLAQGWGTPCMVVVASTALPSEAAARQWRYQVFGHQAQTQGYGAVLTGHTASDRAETLLHNLMRGSGADGLGSLPWRRDLEPGLPLVRPLLNWTRQETGAFCRDFQLPVWEDSTNGDRRYGRNRLRLDVLPLLKQHFNPQVERHLSQTAELIHADVVYLEAQAQALRLQVQQHTALHRPPLQAAPLALQRRVMRQFLQAQLPQAPTFAHIEKAVALITAPHRSQTDPFPGGAIACVDQDWIRLHHPNGPTFRTVL</sequence>
<dbReference type="InterPro" id="IPR012795">
    <property type="entry name" value="tRNA_Ile_lys_synt_N"/>
</dbReference>
<keyword evidence="3 7" id="KW-0819">tRNA processing</keyword>
<dbReference type="Gene3D" id="3.40.50.620">
    <property type="entry name" value="HUPs"/>
    <property type="match status" value="1"/>
</dbReference>
<comment type="subcellular location">
    <subcellularLocation>
        <location evidence="7">Cytoplasm</location>
    </subcellularLocation>
</comment>
<dbReference type="GO" id="GO:0032267">
    <property type="term" value="F:tRNA(Ile)-lysidine synthase activity"/>
    <property type="evidence" value="ECO:0007669"/>
    <property type="project" value="UniProtKB-EC"/>
</dbReference>
<dbReference type="CDD" id="cd01992">
    <property type="entry name" value="TilS_N"/>
    <property type="match status" value="1"/>
</dbReference>
<dbReference type="PANTHER" id="PTHR43033:SF1">
    <property type="entry name" value="TRNA(ILE)-LYSIDINE SYNTHASE-RELATED"/>
    <property type="match status" value="1"/>
</dbReference>
<evidence type="ECO:0000256" key="4">
    <source>
        <dbReference type="ARBA" id="ARBA00022741"/>
    </source>
</evidence>
<keyword evidence="1 7" id="KW-0963">Cytoplasm</keyword>
<feature type="domain" description="tRNA(Ile)-lysidine/2-thiocytidine synthase N-terminal" evidence="8">
    <location>
        <begin position="26"/>
        <end position="201"/>
    </location>
</feature>
<evidence type="ECO:0000256" key="2">
    <source>
        <dbReference type="ARBA" id="ARBA00022598"/>
    </source>
</evidence>
<evidence type="ECO:0000256" key="5">
    <source>
        <dbReference type="ARBA" id="ARBA00022840"/>
    </source>
</evidence>
<keyword evidence="5 7" id="KW-0067">ATP-binding</keyword>
<comment type="caution">
    <text evidence="10">The sequence shown here is derived from an EMBL/GenBank/DDBJ whole genome shotgun (WGS) entry which is preliminary data.</text>
</comment>
<dbReference type="InterPro" id="IPR011063">
    <property type="entry name" value="TilS/TtcA_N"/>
</dbReference>
<gene>
    <name evidence="7" type="primary">tilS</name>
    <name evidence="10" type="ORF">PROH_20440</name>
</gene>
<feature type="domain" description="tRNA(Ile)-lysidine synthase substrate-binding" evidence="9">
    <location>
        <begin position="251"/>
        <end position="308"/>
    </location>
</feature>
<dbReference type="GO" id="GO:0006400">
    <property type="term" value="P:tRNA modification"/>
    <property type="evidence" value="ECO:0007669"/>
    <property type="project" value="UniProtKB-UniRule"/>
</dbReference>
<organism evidence="10 11">
    <name type="scientific">Prochlorothrix hollandica PCC 9006 = CALU 1027</name>
    <dbReference type="NCBI Taxonomy" id="317619"/>
    <lineage>
        <taxon>Bacteria</taxon>
        <taxon>Bacillati</taxon>
        <taxon>Cyanobacteriota</taxon>
        <taxon>Cyanophyceae</taxon>
        <taxon>Prochlorotrichales</taxon>
        <taxon>Prochlorotrichaceae</taxon>
        <taxon>Prochlorothrix</taxon>
    </lineage>
</organism>